<dbReference type="Proteomes" id="UP000054304">
    <property type="component" value="Unassembled WGS sequence"/>
</dbReference>
<keyword evidence="5" id="KW-1185">Reference proteome</keyword>
<feature type="compositionally biased region" description="Acidic residues" evidence="2">
    <location>
        <begin position="186"/>
        <end position="195"/>
    </location>
</feature>
<feature type="region of interest" description="Disordered" evidence="2">
    <location>
        <begin position="173"/>
        <end position="271"/>
    </location>
</feature>
<reference evidence="4 5" key="1">
    <citation type="submission" date="2014-12" db="EMBL/GenBank/DDBJ databases">
        <authorList>
            <person name="Neuveglise Cecile"/>
        </authorList>
    </citation>
    <scope>NUCLEOTIDE SEQUENCE [LARGE SCALE GENOMIC DNA]</scope>
    <source>
        <strain evidence="4 5">CBS 12615</strain>
    </source>
</reference>
<accession>A0A0C7MXN5</accession>
<keyword evidence="1" id="KW-0175">Coiled coil</keyword>
<dbReference type="GeneID" id="34688335"/>
<dbReference type="HOGENOM" id="CLU_012537_0_0_1"/>
<feature type="compositionally biased region" description="Acidic residues" evidence="2">
    <location>
        <begin position="209"/>
        <end position="219"/>
    </location>
</feature>
<proteinExistence type="predicted"/>
<feature type="coiled-coil region" evidence="1">
    <location>
        <begin position="594"/>
        <end position="645"/>
    </location>
</feature>
<sequence>MSQTSEGSGRSNEANNGDLPSKFVVPGRSILKQKLGEEGGEENLTISDIPVFGSTQEIPSSLTQNNTTSRINTSKLQSKLKVERRVSFAPDVTLHRVDFVPQQSQSLREPRRKNAFKGSSNMAAEELADSLKAGEPWKSGGDISNAVSDGRAESALYTPVFDKEVSMEITQLFSKHSEKPEKSEETFDEAEDMEVTEFRGSGSTRPERDAEEDDSGEDLDLTKPQTSRAISIEGDVNMDITGPQRGIQHPETVSYSSRPVDDDQSDMETTEPFRTPITAPVTIADGEEAIANQLPISDELGSKLIVTSTQEIDDSNLSQEMHQDQNVSSKRRKLNTKNDEASFSAMAGTAMDDDMELTMMERLSPIQIPAIAGSRAHADDPVKLNNSEVESLSLGAFLDTVGIKAHRDIEKSTTVNKLGFGKVSENGHGVAVDVYRALYANMPILEIYAFCCKELLRRVQRSKLLFEELEQQIGTSASSSLFKKYLDSQGATRDKMNGRITLLREYSRLQAVKVWFGWRLGHLKGIKNVLQENLFTLREELDVLSTRITHVSDIKNRIFEIKQNIVREIRVCKESSKFKKNNCGSPTVPDRIKIESLKAELKDGLKDLEKISEMSKRAEALRIQVKTTKQKVIEAQKEIALLNSRIKTSSKFTKYEVPKLRVIFEMMQRLSGVLLRQYEGSVLKIELQGSPFVLNFDVTKSDKIDEIAISIADSATDLCKALCLTTIQSAQRSAGNGAQLIFALLAKSENVRRMLIEFESLNLVFPCKAVTASTGQVDIEIRFYDPILNDCATFLLSLDQFVLALDSDRSKRFLKLRLKSASQNGSDWKGLIFHFKSKASSFLPWQKAFEAIHAV</sequence>
<evidence type="ECO:0000259" key="3">
    <source>
        <dbReference type="SMART" id="SM00787"/>
    </source>
</evidence>
<feature type="compositionally biased region" description="Polar residues" evidence="2">
    <location>
        <begin position="314"/>
        <end position="328"/>
    </location>
</feature>
<name>A0A0C7MXN5_9SACH</name>
<feature type="region of interest" description="Disordered" evidence="2">
    <location>
        <begin position="314"/>
        <end position="336"/>
    </location>
</feature>
<dbReference type="Pfam" id="PF08317">
    <property type="entry name" value="Spc7"/>
    <property type="match status" value="1"/>
</dbReference>
<dbReference type="OrthoDB" id="5592879at2759"/>
<dbReference type="EMBL" id="LN736372">
    <property type="protein sequence ID" value="CEP64769.1"/>
    <property type="molecule type" value="Genomic_DNA"/>
</dbReference>
<dbReference type="STRING" id="1245769.A0A0C7MXN5"/>
<evidence type="ECO:0000313" key="5">
    <source>
        <dbReference type="Proteomes" id="UP000054304"/>
    </source>
</evidence>
<feature type="region of interest" description="Disordered" evidence="2">
    <location>
        <begin position="1"/>
        <end position="23"/>
    </location>
</feature>
<dbReference type="InterPro" id="IPR033338">
    <property type="entry name" value="Spc105/Spc7"/>
</dbReference>
<dbReference type="GO" id="GO:0000776">
    <property type="term" value="C:kinetochore"/>
    <property type="evidence" value="ECO:0007669"/>
    <property type="project" value="TreeGrafter"/>
</dbReference>
<dbReference type="AlphaFoldDB" id="A0A0C7MXN5"/>
<gene>
    <name evidence="4" type="ORF">LALA0_S13e02586g</name>
</gene>
<dbReference type="InterPro" id="IPR013253">
    <property type="entry name" value="Spc7_domain"/>
</dbReference>
<dbReference type="PANTHER" id="PTHR28260:SF1">
    <property type="entry name" value="SPINDLE POLE BODY COMPONENT SPC105"/>
    <property type="match status" value="1"/>
</dbReference>
<dbReference type="PANTHER" id="PTHR28260">
    <property type="entry name" value="SPINDLE POLE BODY COMPONENT SPC105"/>
    <property type="match status" value="1"/>
</dbReference>
<protein>
    <submittedName>
        <fullName evidence="4">LALA0S13e02586g1_1</fullName>
    </submittedName>
</protein>
<evidence type="ECO:0000256" key="2">
    <source>
        <dbReference type="SAM" id="MobiDB-lite"/>
    </source>
</evidence>
<organism evidence="4 5">
    <name type="scientific">Lachancea lanzarotensis</name>
    <dbReference type="NCBI Taxonomy" id="1245769"/>
    <lineage>
        <taxon>Eukaryota</taxon>
        <taxon>Fungi</taxon>
        <taxon>Dikarya</taxon>
        <taxon>Ascomycota</taxon>
        <taxon>Saccharomycotina</taxon>
        <taxon>Saccharomycetes</taxon>
        <taxon>Saccharomycetales</taxon>
        <taxon>Saccharomycetaceae</taxon>
        <taxon>Lachancea</taxon>
    </lineage>
</organism>
<dbReference type="GO" id="GO:0007094">
    <property type="term" value="P:mitotic spindle assembly checkpoint signaling"/>
    <property type="evidence" value="ECO:0007669"/>
    <property type="project" value="TreeGrafter"/>
</dbReference>
<feature type="compositionally biased region" description="Basic and acidic residues" evidence="2">
    <location>
        <begin position="175"/>
        <end position="185"/>
    </location>
</feature>
<dbReference type="GO" id="GO:1990758">
    <property type="term" value="P:mitotic sister chromatid biorientation"/>
    <property type="evidence" value="ECO:0007669"/>
    <property type="project" value="TreeGrafter"/>
</dbReference>
<evidence type="ECO:0000313" key="4">
    <source>
        <dbReference type="EMBL" id="CEP64769.1"/>
    </source>
</evidence>
<feature type="domain" description="Spc7 kinetochore protein" evidence="3">
    <location>
        <begin position="378"/>
        <end position="697"/>
    </location>
</feature>
<dbReference type="GO" id="GO:0034501">
    <property type="term" value="P:protein localization to kinetochore"/>
    <property type="evidence" value="ECO:0007669"/>
    <property type="project" value="TreeGrafter"/>
</dbReference>
<evidence type="ECO:0000256" key="1">
    <source>
        <dbReference type="SAM" id="Coils"/>
    </source>
</evidence>
<dbReference type="RefSeq" id="XP_022630973.1">
    <property type="nucleotide sequence ID" value="XM_022773376.1"/>
</dbReference>
<feature type="compositionally biased region" description="Polar residues" evidence="2">
    <location>
        <begin position="1"/>
        <end position="15"/>
    </location>
</feature>
<dbReference type="SMART" id="SM00787">
    <property type="entry name" value="Spc7"/>
    <property type="match status" value="1"/>
</dbReference>